<dbReference type="KEGG" id="ure:UREG_01375"/>
<feature type="region of interest" description="Disordered" evidence="1">
    <location>
        <begin position="275"/>
        <end position="344"/>
    </location>
</feature>
<dbReference type="OrthoDB" id="10259622at2759"/>
<keyword evidence="3" id="KW-1185">Reference proteome</keyword>
<name>C4JHL2_UNCRE</name>
<proteinExistence type="predicted"/>
<feature type="compositionally biased region" description="Pro residues" evidence="1">
    <location>
        <begin position="308"/>
        <end position="317"/>
    </location>
</feature>
<sequence length="593" mass="65706">MDPTSSPTTQHRVGQDVHTPIHLQIPTVPTFPLSSPIVEEVMTPFSESDSSERAAGRSNNPFRFPEGYLVAEANDFGDGHQGLHSNNQNSAAHFEQHGLPRSFESTPPKKMRPGLNVVTDFSRNGFSQTAKDDVAASRQPPSKAFLDLNDLKSLSQTQRPSERQASGWQPTWKSKLRGYEELKDQSADLSNNPPKRKRAEKESLMRKLSRKAIKKPAKVQELSPSDRPILIGISVPAVSVNQSSPEDLTVPTNQQTPATPSIVITPAVEERAWDTTWDSSNSTPPRPASSVYSQPTPFVRSGRIESIPPVPAIPPPNSVWHNEKDGEPLVDGLSERSRKRRSYSAGTVIDEELSPSGFSLRQRSFSNESKLSRSKRLSLETVSTRRRSQGWWNVLWTPSLTRSNTLSSWRGPASDASSPPPVPTLSAEPKEPYSRSTINEKQWTPVRSAFSPDTPESGTGKRILSDITAWPDMDDWDKEREDRSRVPRSLHSPKIPNNKASPMSASSTQSIPLVMSTSTNHAATFHNMPCQHDLLSSQPCSTCLTRTNIDRFLAQTASESRGTSTDYPGTVYVFTRPTARQPILSEVCRKFTE</sequence>
<feature type="compositionally biased region" description="Polar residues" evidence="1">
    <location>
        <begin position="152"/>
        <end position="172"/>
    </location>
</feature>
<feature type="region of interest" description="Disordered" evidence="1">
    <location>
        <begin position="43"/>
        <end position="62"/>
    </location>
</feature>
<reference evidence="3" key="1">
    <citation type="journal article" date="2009" name="Genome Res.">
        <title>Comparative genomic analyses of the human fungal pathogens Coccidioides and their relatives.</title>
        <authorList>
            <person name="Sharpton T.J."/>
            <person name="Stajich J.E."/>
            <person name="Rounsley S.D."/>
            <person name="Gardner M.J."/>
            <person name="Wortman J.R."/>
            <person name="Jordar V.S."/>
            <person name="Maiti R."/>
            <person name="Kodira C.D."/>
            <person name="Neafsey D.E."/>
            <person name="Zeng Q."/>
            <person name="Hung C.-Y."/>
            <person name="McMahan C."/>
            <person name="Muszewska A."/>
            <person name="Grynberg M."/>
            <person name="Mandel M.A."/>
            <person name="Kellner E.M."/>
            <person name="Barker B.M."/>
            <person name="Galgiani J.N."/>
            <person name="Orbach M.J."/>
            <person name="Kirkland T.N."/>
            <person name="Cole G.T."/>
            <person name="Henn M.R."/>
            <person name="Birren B.W."/>
            <person name="Taylor J.W."/>
        </authorList>
    </citation>
    <scope>NUCLEOTIDE SEQUENCE [LARGE SCALE GENOMIC DNA]</scope>
    <source>
        <strain evidence="3">UAMH 1704</strain>
    </source>
</reference>
<feature type="region of interest" description="Disordered" evidence="1">
    <location>
        <begin position="1"/>
        <end position="21"/>
    </location>
</feature>
<dbReference type="HOGENOM" id="CLU_460190_0_0_1"/>
<dbReference type="AlphaFoldDB" id="C4JHL2"/>
<organism evidence="2 3">
    <name type="scientific">Uncinocarpus reesii (strain UAMH 1704)</name>
    <dbReference type="NCBI Taxonomy" id="336963"/>
    <lineage>
        <taxon>Eukaryota</taxon>
        <taxon>Fungi</taxon>
        <taxon>Dikarya</taxon>
        <taxon>Ascomycota</taxon>
        <taxon>Pezizomycotina</taxon>
        <taxon>Eurotiomycetes</taxon>
        <taxon>Eurotiomycetidae</taxon>
        <taxon>Onygenales</taxon>
        <taxon>Onygenaceae</taxon>
        <taxon>Uncinocarpus</taxon>
    </lineage>
</organism>
<dbReference type="VEuPathDB" id="FungiDB:UREG_01375"/>
<feature type="compositionally biased region" description="Polar residues" evidence="1">
    <location>
        <begin position="1"/>
        <end position="12"/>
    </location>
</feature>
<feature type="compositionally biased region" description="Basic and acidic residues" evidence="1">
    <location>
        <begin position="177"/>
        <end position="186"/>
    </location>
</feature>
<dbReference type="GeneID" id="8442704"/>
<dbReference type="EMBL" id="CH476615">
    <property type="protein sequence ID" value="EEP76526.1"/>
    <property type="molecule type" value="Genomic_DNA"/>
</dbReference>
<dbReference type="RefSeq" id="XP_002541859.1">
    <property type="nucleotide sequence ID" value="XM_002541813.1"/>
</dbReference>
<dbReference type="Proteomes" id="UP000002058">
    <property type="component" value="Unassembled WGS sequence"/>
</dbReference>
<feature type="region of interest" description="Disordered" evidence="1">
    <location>
        <begin position="75"/>
        <end position="222"/>
    </location>
</feature>
<evidence type="ECO:0000256" key="1">
    <source>
        <dbReference type="SAM" id="MobiDB-lite"/>
    </source>
</evidence>
<protein>
    <submittedName>
        <fullName evidence="2">Uncharacterized protein</fullName>
    </submittedName>
</protein>
<gene>
    <name evidence="2" type="ORF">UREG_01375</name>
</gene>
<dbReference type="InParanoid" id="C4JHL2"/>
<evidence type="ECO:0000313" key="3">
    <source>
        <dbReference type="Proteomes" id="UP000002058"/>
    </source>
</evidence>
<evidence type="ECO:0000313" key="2">
    <source>
        <dbReference type="EMBL" id="EEP76526.1"/>
    </source>
</evidence>
<accession>C4JHL2</accession>
<dbReference type="eggNOG" id="KOG2707">
    <property type="taxonomic scope" value="Eukaryota"/>
</dbReference>
<feature type="compositionally biased region" description="Polar residues" evidence="1">
    <location>
        <begin position="119"/>
        <end position="129"/>
    </location>
</feature>
<feature type="region of interest" description="Disordered" evidence="1">
    <location>
        <begin position="405"/>
        <end position="506"/>
    </location>
</feature>
<dbReference type="STRING" id="336963.C4JHL2"/>
<feature type="compositionally biased region" description="Basic residues" evidence="1">
    <location>
        <begin position="207"/>
        <end position="217"/>
    </location>
</feature>